<organism evidence="1 2">
    <name type="scientific">Aldrovandia affinis</name>
    <dbReference type="NCBI Taxonomy" id="143900"/>
    <lineage>
        <taxon>Eukaryota</taxon>
        <taxon>Metazoa</taxon>
        <taxon>Chordata</taxon>
        <taxon>Craniata</taxon>
        <taxon>Vertebrata</taxon>
        <taxon>Euteleostomi</taxon>
        <taxon>Actinopterygii</taxon>
        <taxon>Neopterygii</taxon>
        <taxon>Teleostei</taxon>
        <taxon>Notacanthiformes</taxon>
        <taxon>Halosauridae</taxon>
        <taxon>Aldrovandia</taxon>
    </lineage>
</organism>
<dbReference type="EMBL" id="JAINUG010000039">
    <property type="protein sequence ID" value="KAJ8407287.1"/>
    <property type="molecule type" value="Genomic_DNA"/>
</dbReference>
<dbReference type="AlphaFoldDB" id="A0AAD7SSB8"/>
<keyword evidence="2" id="KW-1185">Reference proteome</keyword>
<comment type="caution">
    <text evidence="1">The sequence shown here is derived from an EMBL/GenBank/DDBJ whole genome shotgun (WGS) entry which is preliminary data.</text>
</comment>
<sequence length="173" mass="19255">MWCLSSTELAAIGKKPGINQRLKKRKEPKQVYKDHVQEKLLSDTYGTHREPVSYPLLHKLHCKGQAEGRGGEESACITSLGCQDLLYPRLALTKLMFPSFWPFSSAVVGPYFCSAEGTEAVVFLTFLGLLPVVEEKEKESGDSSLPSLSGDFLRFGDSIISLLEKHGDFWNSE</sequence>
<accession>A0AAD7SSB8</accession>
<name>A0AAD7SSB8_9TELE</name>
<protein>
    <submittedName>
        <fullName evidence="1">Uncharacterized protein</fullName>
    </submittedName>
</protein>
<proteinExistence type="predicted"/>
<reference evidence="1" key="1">
    <citation type="journal article" date="2023" name="Science">
        <title>Genome structures resolve the early diversification of teleost fishes.</title>
        <authorList>
            <person name="Parey E."/>
            <person name="Louis A."/>
            <person name="Montfort J."/>
            <person name="Bouchez O."/>
            <person name="Roques C."/>
            <person name="Iampietro C."/>
            <person name="Lluch J."/>
            <person name="Castinel A."/>
            <person name="Donnadieu C."/>
            <person name="Desvignes T."/>
            <person name="Floi Bucao C."/>
            <person name="Jouanno E."/>
            <person name="Wen M."/>
            <person name="Mejri S."/>
            <person name="Dirks R."/>
            <person name="Jansen H."/>
            <person name="Henkel C."/>
            <person name="Chen W.J."/>
            <person name="Zahm M."/>
            <person name="Cabau C."/>
            <person name="Klopp C."/>
            <person name="Thompson A.W."/>
            <person name="Robinson-Rechavi M."/>
            <person name="Braasch I."/>
            <person name="Lecointre G."/>
            <person name="Bobe J."/>
            <person name="Postlethwait J.H."/>
            <person name="Berthelot C."/>
            <person name="Roest Crollius H."/>
            <person name="Guiguen Y."/>
        </authorList>
    </citation>
    <scope>NUCLEOTIDE SEQUENCE</scope>
    <source>
        <strain evidence="1">NC1722</strain>
    </source>
</reference>
<dbReference type="Proteomes" id="UP001221898">
    <property type="component" value="Unassembled WGS sequence"/>
</dbReference>
<evidence type="ECO:0000313" key="1">
    <source>
        <dbReference type="EMBL" id="KAJ8407287.1"/>
    </source>
</evidence>
<evidence type="ECO:0000313" key="2">
    <source>
        <dbReference type="Proteomes" id="UP001221898"/>
    </source>
</evidence>
<gene>
    <name evidence="1" type="ORF">AAFF_G00278610</name>
</gene>